<evidence type="ECO:0000256" key="4">
    <source>
        <dbReference type="ARBA" id="ARBA00022729"/>
    </source>
</evidence>
<dbReference type="AlphaFoldDB" id="A0A1S3FMW8"/>
<accession>A0A1S3FMW8</accession>
<dbReference type="RefSeq" id="XP_012877369.1">
    <property type="nucleotide sequence ID" value="XM_013021915.1"/>
</dbReference>
<evidence type="ECO:0000256" key="2">
    <source>
        <dbReference type="ARBA" id="ARBA00007386"/>
    </source>
</evidence>
<dbReference type="OMA" id="CLYFKIA"/>
<reference evidence="7" key="1">
    <citation type="submission" date="2025-08" db="UniProtKB">
        <authorList>
            <consortium name="RefSeq"/>
        </authorList>
    </citation>
    <scope>IDENTIFICATION</scope>
    <source>
        <tissue evidence="7">Kidney</tissue>
    </source>
</reference>
<dbReference type="PANTHER" id="PTHR35860">
    <property type="entry name" value="PROTEIN FAM24B"/>
    <property type="match status" value="1"/>
</dbReference>
<evidence type="ECO:0000313" key="7">
    <source>
        <dbReference type="RefSeq" id="XP_012877369.1"/>
    </source>
</evidence>
<dbReference type="KEGG" id="dord:105989741"/>
<keyword evidence="3" id="KW-0964">Secreted</keyword>
<organism evidence="6 7">
    <name type="scientific">Dipodomys ordii</name>
    <name type="common">Ord's kangaroo rat</name>
    <dbReference type="NCBI Taxonomy" id="10020"/>
    <lineage>
        <taxon>Eukaryota</taxon>
        <taxon>Metazoa</taxon>
        <taxon>Chordata</taxon>
        <taxon>Craniata</taxon>
        <taxon>Vertebrata</taxon>
        <taxon>Euteleostomi</taxon>
        <taxon>Mammalia</taxon>
        <taxon>Eutheria</taxon>
        <taxon>Euarchontoglires</taxon>
        <taxon>Glires</taxon>
        <taxon>Rodentia</taxon>
        <taxon>Castorimorpha</taxon>
        <taxon>Heteromyidae</taxon>
        <taxon>Dipodomyinae</taxon>
        <taxon>Dipodomys</taxon>
    </lineage>
</organism>
<name>A0A1S3FMW8_DIPOR</name>
<comment type="similarity">
    <text evidence="2">Belongs to the FAM24 family.</text>
</comment>
<keyword evidence="4" id="KW-0732">Signal</keyword>
<keyword evidence="5" id="KW-1133">Transmembrane helix</keyword>
<dbReference type="GeneID" id="105989741"/>
<dbReference type="InterPro" id="IPR028122">
    <property type="entry name" value="FAM24"/>
</dbReference>
<keyword evidence="5" id="KW-0472">Membrane</keyword>
<gene>
    <name evidence="7" type="primary">Fam24a</name>
</gene>
<evidence type="ECO:0000256" key="3">
    <source>
        <dbReference type="ARBA" id="ARBA00022525"/>
    </source>
</evidence>
<dbReference type="FunCoup" id="A0A1S3FMW8">
    <property type="interactions" value="2"/>
</dbReference>
<dbReference type="CTD" id="118670"/>
<evidence type="ECO:0000256" key="1">
    <source>
        <dbReference type="ARBA" id="ARBA00004613"/>
    </source>
</evidence>
<keyword evidence="6" id="KW-1185">Reference proteome</keyword>
<evidence type="ECO:0000313" key="6">
    <source>
        <dbReference type="Proteomes" id="UP000081671"/>
    </source>
</evidence>
<keyword evidence="5" id="KW-0812">Transmembrane</keyword>
<dbReference type="PANTHER" id="PTHR35860:SF1">
    <property type="entry name" value="PROTEIN FAM24A"/>
    <property type="match status" value="1"/>
</dbReference>
<evidence type="ECO:0000256" key="5">
    <source>
        <dbReference type="SAM" id="Phobius"/>
    </source>
</evidence>
<dbReference type="InParanoid" id="A0A1S3FMW8"/>
<protein>
    <submittedName>
        <fullName evidence="7">Protein FAM24A</fullName>
    </submittedName>
</protein>
<comment type="subcellular location">
    <subcellularLocation>
        <location evidence="1">Secreted</location>
    </subcellularLocation>
</comment>
<feature type="transmembrane region" description="Helical" evidence="5">
    <location>
        <begin position="12"/>
        <end position="32"/>
    </location>
</feature>
<dbReference type="Pfam" id="PF15193">
    <property type="entry name" value="FAM24"/>
    <property type="match status" value="1"/>
</dbReference>
<proteinExistence type="inferred from homology"/>
<dbReference type="GO" id="GO:0005576">
    <property type="term" value="C:extracellular region"/>
    <property type="evidence" value="ECO:0007669"/>
    <property type="project" value="UniProtKB-SubCell"/>
</dbReference>
<dbReference type="Proteomes" id="UP000081671">
    <property type="component" value="Unplaced"/>
</dbReference>
<sequence length="102" mass="11249">MFDLKTKIMVGIASSLLIAAIVLISVVFCLYFKVSKALKCAKEYSTSHLPYNNPTKVTQAKVIPARVITTDPCRPIQCCEECTMYADVDTLPPCFCNPNEGL</sequence>
<dbReference type="OrthoDB" id="9784605at2759"/>